<dbReference type="PANTHER" id="PTHR35585">
    <property type="entry name" value="HHE DOMAIN PROTEIN (AFU_ORTHOLOGUE AFUA_4G00730)"/>
    <property type="match status" value="1"/>
</dbReference>
<gene>
    <name evidence="3" type="ORF">ACFPN2_09710</name>
</gene>
<dbReference type="CDD" id="cd12108">
    <property type="entry name" value="Hr-like"/>
    <property type="match status" value="1"/>
</dbReference>
<feature type="domain" description="Hemerythrin-like" evidence="2">
    <location>
        <begin position="12"/>
        <end position="133"/>
    </location>
</feature>
<name>A0ABV8SPK7_9GAMM</name>
<dbReference type="PANTHER" id="PTHR35585:SF1">
    <property type="entry name" value="HHE DOMAIN PROTEIN (AFU_ORTHOLOGUE AFUA_4G00730)"/>
    <property type="match status" value="1"/>
</dbReference>
<dbReference type="InterPro" id="IPR012312">
    <property type="entry name" value="Hemerythrin-like"/>
</dbReference>
<dbReference type="Gene3D" id="1.20.120.520">
    <property type="entry name" value="nmb1532 protein domain like"/>
    <property type="match status" value="1"/>
</dbReference>
<feature type="transmembrane region" description="Helical" evidence="1">
    <location>
        <begin position="173"/>
        <end position="194"/>
    </location>
</feature>
<dbReference type="RefSeq" id="WP_380596412.1">
    <property type="nucleotide sequence ID" value="NZ_JBHSDU010000003.1"/>
</dbReference>
<keyword evidence="1" id="KW-0472">Membrane</keyword>
<keyword evidence="1" id="KW-1133">Transmembrane helix</keyword>
<comment type="caution">
    <text evidence="3">The sequence shown here is derived from an EMBL/GenBank/DDBJ whole genome shotgun (WGS) entry which is preliminary data.</text>
</comment>
<keyword evidence="4" id="KW-1185">Reference proteome</keyword>
<keyword evidence="1" id="KW-0812">Transmembrane</keyword>
<accession>A0ABV8SPK7</accession>
<evidence type="ECO:0000256" key="1">
    <source>
        <dbReference type="SAM" id="Phobius"/>
    </source>
</evidence>
<dbReference type="EMBL" id="JBHSDU010000003">
    <property type="protein sequence ID" value="MFC4309356.1"/>
    <property type="molecule type" value="Genomic_DNA"/>
</dbReference>
<dbReference type="Pfam" id="PF01814">
    <property type="entry name" value="Hemerythrin"/>
    <property type="match status" value="1"/>
</dbReference>
<organism evidence="3 4">
    <name type="scientific">Steroidobacter flavus</name>
    <dbReference type="NCBI Taxonomy" id="1842136"/>
    <lineage>
        <taxon>Bacteria</taxon>
        <taxon>Pseudomonadati</taxon>
        <taxon>Pseudomonadota</taxon>
        <taxon>Gammaproteobacteria</taxon>
        <taxon>Steroidobacterales</taxon>
        <taxon>Steroidobacteraceae</taxon>
        <taxon>Steroidobacter</taxon>
    </lineage>
</organism>
<reference evidence="4" key="1">
    <citation type="journal article" date="2019" name="Int. J. Syst. Evol. Microbiol.">
        <title>The Global Catalogue of Microorganisms (GCM) 10K type strain sequencing project: providing services to taxonomists for standard genome sequencing and annotation.</title>
        <authorList>
            <consortium name="The Broad Institute Genomics Platform"/>
            <consortium name="The Broad Institute Genome Sequencing Center for Infectious Disease"/>
            <person name="Wu L."/>
            <person name="Ma J."/>
        </authorList>
    </citation>
    <scope>NUCLEOTIDE SEQUENCE [LARGE SCALE GENOMIC DNA]</scope>
    <source>
        <strain evidence="4">CGMCC 1.10759</strain>
    </source>
</reference>
<sequence length="211" mass="23780">MNAVTERITPSITSMIRLDHSQVMAVFHRYRPETSIGRKRALVKNVCLSLEVHAQLEEEIFYPALRNVMSGDDVLEKSQPEHDRMRQMIGELRQMCSNDSSIQEPAFDEKFLELMRLVIHHVADEETRLLPAAERLLPDQLGRLGMDMTKRRLELMKPHAAEFAETTVRSFPAGAAAGAALLTAGAVAVGAMLLSRSNRKNMGSSMSRWRH</sequence>
<dbReference type="Proteomes" id="UP001595904">
    <property type="component" value="Unassembled WGS sequence"/>
</dbReference>
<proteinExistence type="predicted"/>
<evidence type="ECO:0000313" key="4">
    <source>
        <dbReference type="Proteomes" id="UP001595904"/>
    </source>
</evidence>
<evidence type="ECO:0000259" key="2">
    <source>
        <dbReference type="Pfam" id="PF01814"/>
    </source>
</evidence>
<evidence type="ECO:0000313" key="3">
    <source>
        <dbReference type="EMBL" id="MFC4309356.1"/>
    </source>
</evidence>
<protein>
    <submittedName>
        <fullName evidence="3">Hemerythrin domain-containing protein</fullName>
    </submittedName>
</protein>